<reference evidence="4" key="1">
    <citation type="journal article" date="2013" name="Science">
        <title>The Amborella genome and the evolution of flowering plants.</title>
        <authorList>
            <consortium name="Amborella Genome Project"/>
        </authorList>
    </citation>
    <scope>NUCLEOTIDE SEQUENCE [LARGE SCALE GENOMIC DNA]</scope>
</reference>
<dbReference type="InterPro" id="IPR011990">
    <property type="entry name" value="TPR-like_helical_dom_sf"/>
</dbReference>
<keyword evidence="1" id="KW-0677">Repeat</keyword>
<dbReference type="HOGENOM" id="CLU_002706_0_1_1"/>
<feature type="repeat" description="PPR" evidence="2">
    <location>
        <begin position="449"/>
        <end position="483"/>
    </location>
</feature>
<feature type="repeat" description="PPR" evidence="2">
    <location>
        <begin position="145"/>
        <end position="179"/>
    </location>
</feature>
<dbReference type="Pfam" id="PF13041">
    <property type="entry name" value="PPR_2"/>
    <property type="match status" value="1"/>
</dbReference>
<dbReference type="GO" id="GO:0009451">
    <property type="term" value="P:RNA modification"/>
    <property type="evidence" value="ECO:0000318"/>
    <property type="project" value="GO_Central"/>
</dbReference>
<dbReference type="Gene3D" id="1.25.40.10">
    <property type="entry name" value="Tetratricopeptide repeat domain"/>
    <property type="match status" value="3"/>
</dbReference>
<evidence type="ECO:0000256" key="1">
    <source>
        <dbReference type="ARBA" id="ARBA00022737"/>
    </source>
</evidence>
<feature type="repeat" description="PPR" evidence="2">
    <location>
        <begin position="587"/>
        <end position="621"/>
    </location>
</feature>
<dbReference type="GO" id="GO:0003723">
    <property type="term" value="F:RNA binding"/>
    <property type="evidence" value="ECO:0000318"/>
    <property type="project" value="GO_Central"/>
</dbReference>
<evidence type="ECO:0000256" key="2">
    <source>
        <dbReference type="PROSITE-ProRule" id="PRU00708"/>
    </source>
</evidence>
<evidence type="ECO:0008006" key="5">
    <source>
        <dbReference type="Google" id="ProtNLM"/>
    </source>
</evidence>
<keyword evidence="4" id="KW-1185">Reference proteome</keyword>
<dbReference type="InterPro" id="IPR002885">
    <property type="entry name" value="PPR_rpt"/>
</dbReference>
<dbReference type="InterPro" id="IPR046960">
    <property type="entry name" value="PPR_At4g14850-like_plant"/>
</dbReference>
<dbReference type="FunFam" id="1.25.40.10:FF:000090">
    <property type="entry name" value="Pentatricopeptide repeat-containing protein, chloroplastic"/>
    <property type="match status" value="1"/>
</dbReference>
<sequence>MLTLCSSPNPSPNLPVNSIYSGQNPISRQLLGHLHLSHTSDFGRSPQFWPLNLPENVFSSGQNSQKPNPLTTKAKIQRLAGDLRSFHSPDSSHSSEFSAALHALALKSGHLSDLSIATTLINLYSKNSSNLHSVLQLFDEIPCPDLFCYTSTISSLTRLGHGLKAVSLFKCMVSTGLKPDAHAFTATTEACMACGQATQRQAMAMQVHARASKEGFLLDEYVLGSLVKVYVRTGGAWSMHVAAGLSGRIRVLWNLLVSGVVDDRQKMVFLRKMQELGCGVDEVTVLLMLKACKGFRATNATKEVHAMIIRQGFCSLEIQTSLAHTYGDCSQVTLATRVYTFMTTMDLVSWSSIMATYTKNGHALEGLNCLRSLIPMQQTLDAIAISTILPMICQLGFSKLGQELHAMAFRTLIEPETLVKNSLIDMYSKLGDIDSAIRVFESMGGDDRDVVTWNVMIYALGVHGRGRKALGVFAEMLGVGRVRPNSSTLVSVLSACSHGGLVDEAQFWFDEMGPRFGVCAQDQHYGCMVGALARAKRVHEVREWARAMPEWVGSGAWGSVLEAGRVAGDIGVCEEAVERLFELERDNAANYVVMAEVYARAGRWGDVRRVRGLMRERGVKKPAGQSWVQCGHGVYGFVSRDSCD</sequence>
<dbReference type="AlphaFoldDB" id="U5DBI2"/>
<protein>
    <recommendedName>
        <fullName evidence="5">Pentacotripeptide-repeat region of PRORP domain-containing protein</fullName>
    </recommendedName>
</protein>
<dbReference type="OrthoDB" id="185373at2759"/>
<organism evidence="3 4">
    <name type="scientific">Amborella trichopoda</name>
    <dbReference type="NCBI Taxonomy" id="13333"/>
    <lineage>
        <taxon>Eukaryota</taxon>
        <taxon>Viridiplantae</taxon>
        <taxon>Streptophyta</taxon>
        <taxon>Embryophyta</taxon>
        <taxon>Tracheophyta</taxon>
        <taxon>Spermatophyta</taxon>
        <taxon>Magnoliopsida</taxon>
        <taxon>Amborellales</taxon>
        <taxon>Amborellaceae</taxon>
        <taxon>Amborella</taxon>
    </lineage>
</organism>
<name>U5DBI2_AMBTC</name>
<gene>
    <name evidence="3" type="ORF">AMTR_s00067p00081240</name>
</gene>
<dbReference type="PROSITE" id="PS51375">
    <property type="entry name" value="PPR"/>
    <property type="match status" value="3"/>
</dbReference>
<accession>U5DBI2</accession>
<evidence type="ECO:0000313" key="3">
    <source>
        <dbReference type="EMBL" id="ERN18792.1"/>
    </source>
</evidence>
<dbReference type="Pfam" id="PF01535">
    <property type="entry name" value="PPR"/>
    <property type="match status" value="2"/>
</dbReference>
<proteinExistence type="predicted"/>
<evidence type="ECO:0000313" key="4">
    <source>
        <dbReference type="Proteomes" id="UP000017836"/>
    </source>
</evidence>
<dbReference type="NCBIfam" id="TIGR00756">
    <property type="entry name" value="PPR"/>
    <property type="match status" value="2"/>
</dbReference>
<dbReference type="Proteomes" id="UP000017836">
    <property type="component" value="Unassembled WGS sequence"/>
</dbReference>
<dbReference type="PANTHER" id="PTHR47926:SF347">
    <property type="entry name" value="PENTATRICOPEPTIDE REPEAT-CONTAINING PROTEIN"/>
    <property type="match status" value="1"/>
</dbReference>
<dbReference type="Pfam" id="PF20431">
    <property type="entry name" value="E_motif"/>
    <property type="match status" value="1"/>
</dbReference>
<dbReference type="PANTHER" id="PTHR47926">
    <property type="entry name" value="PENTATRICOPEPTIDE REPEAT-CONTAINING PROTEIN"/>
    <property type="match status" value="1"/>
</dbReference>
<dbReference type="eggNOG" id="KOG4197">
    <property type="taxonomic scope" value="Eukaryota"/>
</dbReference>
<dbReference type="InterPro" id="IPR046848">
    <property type="entry name" value="E_motif"/>
</dbReference>
<dbReference type="Gramene" id="ERN18792">
    <property type="protein sequence ID" value="ERN18792"/>
    <property type="gene ID" value="AMTR_s00067p00081240"/>
</dbReference>
<dbReference type="EMBL" id="KI392078">
    <property type="protein sequence ID" value="ERN18792.1"/>
    <property type="molecule type" value="Genomic_DNA"/>
</dbReference>